<dbReference type="InterPro" id="IPR013852">
    <property type="entry name" value="Transl_elong_P/YeiP_CS"/>
</dbReference>
<evidence type="ECO:0000259" key="11">
    <source>
        <dbReference type="SMART" id="SM01185"/>
    </source>
</evidence>
<dbReference type="InterPro" id="IPR008991">
    <property type="entry name" value="Translation_prot_SH3-like_sf"/>
</dbReference>
<dbReference type="InterPro" id="IPR014722">
    <property type="entry name" value="Rib_uL2_dom2"/>
</dbReference>
<dbReference type="FunFam" id="2.40.50.140:FF:000009">
    <property type="entry name" value="Elongation factor P"/>
    <property type="match status" value="1"/>
</dbReference>
<dbReference type="Pfam" id="PF08207">
    <property type="entry name" value="EFP_N"/>
    <property type="match status" value="1"/>
</dbReference>
<dbReference type="InterPro" id="IPR013185">
    <property type="entry name" value="Transl_elong_KOW-like"/>
</dbReference>
<dbReference type="PATRIC" id="fig|926562.3.peg.1844"/>
<dbReference type="Pfam" id="PF01132">
    <property type="entry name" value="EFP"/>
    <property type="match status" value="1"/>
</dbReference>
<evidence type="ECO:0000256" key="1">
    <source>
        <dbReference type="ARBA" id="ARBA00004496"/>
    </source>
</evidence>
<comment type="pathway">
    <text evidence="2 7">Protein biosynthesis; polypeptide chain elongation.</text>
</comment>
<dbReference type="GO" id="GO:0043043">
    <property type="term" value="P:peptide biosynthetic process"/>
    <property type="evidence" value="ECO:0007669"/>
    <property type="project" value="InterPro"/>
</dbReference>
<evidence type="ECO:0000313" key="12">
    <source>
        <dbReference type="EMBL" id="AEV32820.1"/>
    </source>
</evidence>
<comment type="subcellular location">
    <subcellularLocation>
        <location evidence="1 7">Cytoplasm</location>
    </subcellularLocation>
</comment>
<evidence type="ECO:0000256" key="5">
    <source>
        <dbReference type="ARBA" id="ARBA00022768"/>
    </source>
</evidence>
<dbReference type="InterPro" id="IPR012340">
    <property type="entry name" value="NA-bd_OB-fold"/>
</dbReference>
<feature type="domain" description="Elongation factor P C-terminal" evidence="10">
    <location>
        <begin position="130"/>
        <end position="185"/>
    </location>
</feature>
<evidence type="ECO:0000313" key="13">
    <source>
        <dbReference type="Proteomes" id="UP000005631"/>
    </source>
</evidence>
<dbReference type="Gene3D" id="2.40.50.140">
    <property type="entry name" value="Nucleic acid-binding proteins"/>
    <property type="match status" value="2"/>
</dbReference>
<reference evidence="12 13" key="1">
    <citation type="journal article" date="2012" name="Stand. Genomic Sci.">
        <title>Genome sequence of the orange-pigmented seawater bacterium Owenweeksia hongkongensis type strain (UST20020801(T)).</title>
        <authorList>
            <person name="Riedel T."/>
            <person name="Held B."/>
            <person name="Nolan M."/>
            <person name="Lucas S."/>
            <person name="Lapidus A."/>
            <person name="Tice H."/>
            <person name="Del Rio T.G."/>
            <person name="Cheng J.F."/>
            <person name="Han C."/>
            <person name="Tapia R."/>
            <person name="Goodwin L.A."/>
            <person name="Pitluck S."/>
            <person name="Liolios K."/>
            <person name="Mavromatis K."/>
            <person name="Pagani I."/>
            <person name="Ivanova N."/>
            <person name="Mikhailova N."/>
            <person name="Pati A."/>
            <person name="Chen A."/>
            <person name="Palaniappan K."/>
            <person name="Rohde M."/>
            <person name="Tindall B.J."/>
            <person name="Detter J.C."/>
            <person name="Goker M."/>
            <person name="Woyke T."/>
            <person name="Bristow J."/>
            <person name="Eisen J.A."/>
            <person name="Markowitz V."/>
            <person name="Hugenholtz P."/>
            <person name="Klenk H.P."/>
            <person name="Kyrpides N.C."/>
        </authorList>
    </citation>
    <scope>NUCLEOTIDE SEQUENCE</scope>
    <source>
        <strain evidence="13">DSM 17368 / JCM 12287 / NRRL B-23963</strain>
    </source>
</reference>
<dbReference type="NCBIfam" id="TIGR00038">
    <property type="entry name" value="efp"/>
    <property type="match status" value="1"/>
</dbReference>
<dbReference type="InterPro" id="IPR015365">
    <property type="entry name" value="Elong-fact-P_C"/>
</dbReference>
<dbReference type="Proteomes" id="UP000005631">
    <property type="component" value="Chromosome"/>
</dbReference>
<sequence length="188" mass="21306">MASTSDIRNGLCIQFNNAPWQIIEFLHVKPGKGPAFVRTKLKNLDNGKVLDHTFPSGFKLDVIRIENRTYQFLYDDPSGHHFMNMDDYNQITIPKELINAPQFLKEGMECNVLFHADEDRPMVCELPQKVALEITYTEPGIKGDTATNTLKPATVEGGAEVRVPLFIGEGEKIWIDTASGDYKERYKD</sequence>
<dbReference type="PROSITE" id="PS01275">
    <property type="entry name" value="EFP"/>
    <property type="match status" value="1"/>
</dbReference>
<evidence type="ECO:0000256" key="2">
    <source>
        <dbReference type="ARBA" id="ARBA00004815"/>
    </source>
</evidence>
<dbReference type="Pfam" id="PF09285">
    <property type="entry name" value="Elong-fact-P_C"/>
    <property type="match status" value="1"/>
</dbReference>
<dbReference type="SUPFAM" id="SSF50249">
    <property type="entry name" value="Nucleic acid-binding proteins"/>
    <property type="match status" value="2"/>
</dbReference>
<dbReference type="STRING" id="926562.Oweho_1840"/>
<dbReference type="CDD" id="cd04470">
    <property type="entry name" value="S1_EF-P_repeat_1"/>
    <property type="match status" value="1"/>
</dbReference>
<dbReference type="HAMAP" id="MF_00141">
    <property type="entry name" value="EF_P"/>
    <property type="match status" value="1"/>
</dbReference>
<dbReference type="CDD" id="cd05794">
    <property type="entry name" value="S1_EF-P_repeat_2"/>
    <property type="match status" value="1"/>
</dbReference>
<organism evidence="12 13">
    <name type="scientific">Owenweeksia hongkongensis (strain DSM 17368 / CIP 108786 / JCM 12287 / NRRL B-23963 / UST20020801)</name>
    <dbReference type="NCBI Taxonomy" id="926562"/>
    <lineage>
        <taxon>Bacteria</taxon>
        <taxon>Pseudomonadati</taxon>
        <taxon>Bacteroidota</taxon>
        <taxon>Flavobacteriia</taxon>
        <taxon>Flavobacteriales</taxon>
        <taxon>Owenweeksiaceae</taxon>
        <taxon>Owenweeksia</taxon>
    </lineage>
</organism>
<dbReference type="AlphaFoldDB" id="G8R1P4"/>
<accession>G8R1P4</accession>
<dbReference type="PANTHER" id="PTHR30053:SF12">
    <property type="entry name" value="ELONGATION FACTOR P (EF-P) FAMILY PROTEIN"/>
    <property type="match status" value="1"/>
</dbReference>
<keyword evidence="13" id="KW-1185">Reference proteome</keyword>
<dbReference type="GO" id="GO:0005829">
    <property type="term" value="C:cytosol"/>
    <property type="evidence" value="ECO:0007669"/>
    <property type="project" value="UniProtKB-ARBA"/>
</dbReference>
<dbReference type="InterPro" id="IPR020599">
    <property type="entry name" value="Transl_elong_fac_P/YeiP"/>
</dbReference>
<keyword evidence="6 7" id="KW-0648">Protein biosynthesis</keyword>
<comment type="similarity">
    <text evidence="3 7 9">Belongs to the elongation factor P family.</text>
</comment>
<evidence type="ECO:0000256" key="8">
    <source>
        <dbReference type="NCBIfam" id="TIGR00038"/>
    </source>
</evidence>
<protein>
    <recommendedName>
        <fullName evidence="7 8">Elongation factor P</fullName>
        <shortName evidence="7">EF-P</shortName>
    </recommendedName>
</protein>
<keyword evidence="4 7" id="KW-0963">Cytoplasm</keyword>
<dbReference type="FunFam" id="2.40.50.140:FF:000004">
    <property type="entry name" value="Elongation factor P"/>
    <property type="match status" value="1"/>
</dbReference>
<dbReference type="InterPro" id="IPR001059">
    <property type="entry name" value="Transl_elong_P/YeiP_cen"/>
</dbReference>
<comment type="function">
    <text evidence="7">Involved in peptide bond synthesis. Stimulates efficient translation and peptide-bond synthesis on native or reconstituted 70S ribosomes in vitro. Probably functions indirectly by altering the affinity of the ribosome for aminoacyl-tRNA, thus increasing their reactivity as acceptors for peptidyl transferase.</text>
</comment>
<name>G8R1P4_OWEHD</name>
<evidence type="ECO:0000256" key="4">
    <source>
        <dbReference type="ARBA" id="ARBA00022490"/>
    </source>
</evidence>
<dbReference type="SUPFAM" id="SSF50104">
    <property type="entry name" value="Translation proteins SH3-like domain"/>
    <property type="match status" value="1"/>
</dbReference>
<dbReference type="FunFam" id="2.30.30.30:FF:000003">
    <property type="entry name" value="Elongation factor P"/>
    <property type="match status" value="1"/>
</dbReference>
<dbReference type="EMBL" id="CP003156">
    <property type="protein sequence ID" value="AEV32820.1"/>
    <property type="molecule type" value="Genomic_DNA"/>
</dbReference>
<dbReference type="Gene3D" id="2.30.30.30">
    <property type="match status" value="1"/>
</dbReference>
<evidence type="ECO:0000256" key="7">
    <source>
        <dbReference type="HAMAP-Rule" id="MF_00141"/>
    </source>
</evidence>
<gene>
    <name evidence="7" type="primary">efp</name>
    <name evidence="12" type="ordered locus">Oweho_1840</name>
</gene>
<dbReference type="SMART" id="SM01185">
    <property type="entry name" value="EFP"/>
    <property type="match status" value="1"/>
</dbReference>
<dbReference type="GO" id="GO:0003746">
    <property type="term" value="F:translation elongation factor activity"/>
    <property type="evidence" value="ECO:0007669"/>
    <property type="project" value="UniProtKB-UniRule"/>
</dbReference>
<dbReference type="OrthoDB" id="9801844at2"/>
<dbReference type="PIRSF" id="PIRSF005901">
    <property type="entry name" value="EF-P"/>
    <property type="match status" value="1"/>
</dbReference>
<proteinExistence type="inferred from homology"/>
<dbReference type="NCBIfam" id="NF001810">
    <property type="entry name" value="PRK00529.1"/>
    <property type="match status" value="1"/>
</dbReference>
<dbReference type="UniPathway" id="UPA00345"/>
<dbReference type="SMART" id="SM00841">
    <property type="entry name" value="Elong-fact-P_C"/>
    <property type="match status" value="1"/>
</dbReference>
<keyword evidence="5 7" id="KW-0251">Elongation factor</keyword>
<dbReference type="InterPro" id="IPR011768">
    <property type="entry name" value="Transl_elongation_fac_P"/>
</dbReference>
<dbReference type="PANTHER" id="PTHR30053">
    <property type="entry name" value="ELONGATION FACTOR P"/>
    <property type="match status" value="1"/>
</dbReference>
<dbReference type="RefSeq" id="WP_014202176.1">
    <property type="nucleotide sequence ID" value="NC_016599.1"/>
</dbReference>
<evidence type="ECO:0000256" key="6">
    <source>
        <dbReference type="ARBA" id="ARBA00022917"/>
    </source>
</evidence>
<evidence type="ECO:0000259" key="10">
    <source>
        <dbReference type="SMART" id="SM00841"/>
    </source>
</evidence>
<evidence type="ECO:0000256" key="3">
    <source>
        <dbReference type="ARBA" id="ARBA00009479"/>
    </source>
</evidence>
<dbReference type="HOGENOM" id="CLU_074944_0_1_10"/>
<dbReference type="KEGG" id="oho:Oweho_1840"/>
<feature type="domain" description="Translation elongation factor P/YeiP central" evidence="11">
    <location>
        <begin position="67"/>
        <end position="122"/>
    </location>
</feature>
<evidence type="ECO:0000256" key="9">
    <source>
        <dbReference type="RuleBase" id="RU004389"/>
    </source>
</evidence>
<dbReference type="eggNOG" id="COG0231">
    <property type="taxonomic scope" value="Bacteria"/>
</dbReference>